<dbReference type="OrthoDB" id="10261807at2759"/>
<keyword evidence="6" id="KW-1185">Reference proteome</keyword>
<dbReference type="SUPFAM" id="SSF51182">
    <property type="entry name" value="RmlC-like cupins"/>
    <property type="match status" value="1"/>
</dbReference>
<feature type="binding site" evidence="2">
    <location>
        <position position="107"/>
    </location>
    <ligand>
        <name>Fe cation</name>
        <dbReference type="ChEBI" id="CHEBI:24875"/>
    </ligand>
</feature>
<dbReference type="Proteomes" id="UP000736335">
    <property type="component" value="Unassembled WGS sequence"/>
</dbReference>
<dbReference type="CDD" id="cd02910">
    <property type="entry name" value="cupin_Yhhw_N"/>
    <property type="match status" value="1"/>
</dbReference>
<feature type="binding site" evidence="2">
    <location>
        <position position="105"/>
    </location>
    <ligand>
        <name>Fe cation</name>
        <dbReference type="ChEBI" id="CHEBI:24875"/>
    </ligand>
</feature>
<reference evidence="5" key="1">
    <citation type="journal article" date="2020" name="Nat. Commun.">
        <title>Large-scale genome sequencing of mycorrhizal fungi provides insights into the early evolution of symbiotic traits.</title>
        <authorList>
            <person name="Miyauchi S."/>
            <person name="Kiss E."/>
            <person name="Kuo A."/>
            <person name="Drula E."/>
            <person name="Kohler A."/>
            <person name="Sanchez-Garcia M."/>
            <person name="Morin E."/>
            <person name="Andreopoulos B."/>
            <person name="Barry K.W."/>
            <person name="Bonito G."/>
            <person name="Buee M."/>
            <person name="Carver A."/>
            <person name="Chen C."/>
            <person name="Cichocki N."/>
            <person name="Clum A."/>
            <person name="Culley D."/>
            <person name="Crous P.W."/>
            <person name="Fauchery L."/>
            <person name="Girlanda M."/>
            <person name="Hayes R.D."/>
            <person name="Keri Z."/>
            <person name="LaButti K."/>
            <person name="Lipzen A."/>
            <person name="Lombard V."/>
            <person name="Magnuson J."/>
            <person name="Maillard F."/>
            <person name="Murat C."/>
            <person name="Nolan M."/>
            <person name="Ohm R.A."/>
            <person name="Pangilinan J."/>
            <person name="Pereira M.F."/>
            <person name="Perotto S."/>
            <person name="Peter M."/>
            <person name="Pfister S."/>
            <person name="Riley R."/>
            <person name="Sitrit Y."/>
            <person name="Stielow J.B."/>
            <person name="Szollosi G."/>
            <person name="Zifcakova L."/>
            <person name="Stursova M."/>
            <person name="Spatafora J.W."/>
            <person name="Tedersoo L."/>
            <person name="Vaario L.M."/>
            <person name="Yamada A."/>
            <person name="Yan M."/>
            <person name="Wang P."/>
            <person name="Xu J."/>
            <person name="Bruns T."/>
            <person name="Baldrian P."/>
            <person name="Vilgalys R."/>
            <person name="Dunand C."/>
            <person name="Henrissat B."/>
            <person name="Grigoriev I.V."/>
            <person name="Hibbett D."/>
            <person name="Nagy L.G."/>
            <person name="Martin F.M."/>
        </authorList>
    </citation>
    <scope>NUCLEOTIDE SEQUENCE</scope>
    <source>
        <strain evidence="5">UH-Tt-Lm1</strain>
    </source>
</reference>
<dbReference type="InterPro" id="IPR003829">
    <property type="entry name" value="Pirin_N_dom"/>
</dbReference>
<feature type="binding site" evidence="2">
    <location>
        <position position="63"/>
    </location>
    <ligand>
        <name>Fe cation</name>
        <dbReference type="ChEBI" id="CHEBI:24875"/>
    </ligand>
</feature>
<sequence>MPATKLVLRPSAERGHADHGWLKTFHTFSFASYGDYDHMGFGHLRVLNEDRVEPGTGFGTHPHREFEIFSYIVDGALEHGDSMGNTEVIRRGDLQMTSAGTGIRHSEKCHGPKEVHFLQIWATPNKSKLTPKYYTRLVYPTTYCAIHFSDDEKRDKWAHIVAPAVKDSQGVVDKREASGPAPVHSPLDVFATILSPTTSLSHTATRTNVYAHLIQRSGYNAGDSTGATVKIDVGSDSVKLREGDGVYMTLTPGAKIDVQNVGEKDGELLLFDTE</sequence>
<dbReference type="AlphaFoldDB" id="A0A9P6HE41"/>
<dbReference type="EMBL" id="WIUZ02000007">
    <property type="protein sequence ID" value="KAF9785304.1"/>
    <property type="molecule type" value="Genomic_DNA"/>
</dbReference>
<gene>
    <name evidence="5" type="ORF">BJ322DRAFT_1193613</name>
</gene>
<dbReference type="InterPro" id="IPR012093">
    <property type="entry name" value="Pirin"/>
</dbReference>
<dbReference type="PANTHER" id="PTHR43212">
    <property type="entry name" value="QUERCETIN 2,3-DIOXYGENASE"/>
    <property type="match status" value="1"/>
</dbReference>
<dbReference type="PANTHER" id="PTHR43212:SF3">
    <property type="entry name" value="QUERCETIN 2,3-DIOXYGENASE"/>
    <property type="match status" value="1"/>
</dbReference>
<dbReference type="Pfam" id="PF02678">
    <property type="entry name" value="Pirin"/>
    <property type="match status" value="1"/>
</dbReference>
<comment type="cofactor">
    <cofactor evidence="2">
        <name>Fe cation</name>
        <dbReference type="ChEBI" id="CHEBI:24875"/>
    </cofactor>
    <text evidence="2">Binds 1 Fe cation per subunit.</text>
</comment>
<dbReference type="GO" id="GO:0046872">
    <property type="term" value="F:metal ion binding"/>
    <property type="evidence" value="ECO:0007669"/>
    <property type="project" value="UniProtKB-KW"/>
</dbReference>
<feature type="domain" description="Pirin N-terminal" evidence="4">
    <location>
        <begin position="13"/>
        <end position="121"/>
    </location>
</feature>
<evidence type="ECO:0000259" key="4">
    <source>
        <dbReference type="Pfam" id="PF02678"/>
    </source>
</evidence>
<protein>
    <submittedName>
        <fullName evidence="5">Pirin domain-containing protein</fullName>
    </submittedName>
</protein>
<feature type="binding site" evidence="2">
    <location>
        <position position="61"/>
    </location>
    <ligand>
        <name>Fe cation</name>
        <dbReference type="ChEBI" id="CHEBI:24875"/>
    </ligand>
</feature>
<dbReference type="InterPro" id="IPR014710">
    <property type="entry name" value="RmlC-like_jellyroll"/>
</dbReference>
<evidence type="ECO:0000313" key="6">
    <source>
        <dbReference type="Proteomes" id="UP000736335"/>
    </source>
</evidence>
<reference evidence="5" key="2">
    <citation type="submission" date="2020-11" db="EMBL/GenBank/DDBJ databases">
        <authorList>
            <consortium name="DOE Joint Genome Institute"/>
            <person name="Kuo A."/>
            <person name="Miyauchi S."/>
            <person name="Kiss E."/>
            <person name="Drula E."/>
            <person name="Kohler A."/>
            <person name="Sanchez-Garcia M."/>
            <person name="Andreopoulos B."/>
            <person name="Barry K.W."/>
            <person name="Bonito G."/>
            <person name="Buee M."/>
            <person name="Carver A."/>
            <person name="Chen C."/>
            <person name="Cichocki N."/>
            <person name="Clum A."/>
            <person name="Culley D."/>
            <person name="Crous P.W."/>
            <person name="Fauchery L."/>
            <person name="Girlanda M."/>
            <person name="Hayes R."/>
            <person name="Keri Z."/>
            <person name="Labutti K."/>
            <person name="Lipzen A."/>
            <person name="Lombard V."/>
            <person name="Magnuson J."/>
            <person name="Maillard F."/>
            <person name="Morin E."/>
            <person name="Murat C."/>
            <person name="Nolan M."/>
            <person name="Ohm R."/>
            <person name="Pangilinan J."/>
            <person name="Pereira M."/>
            <person name="Perotto S."/>
            <person name="Peter M."/>
            <person name="Riley R."/>
            <person name="Sitrit Y."/>
            <person name="Stielow B."/>
            <person name="Szollosi G."/>
            <person name="Zifcakova L."/>
            <person name="Stursova M."/>
            <person name="Spatafora J.W."/>
            <person name="Tedersoo L."/>
            <person name="Vaario L.-M."/>
            <person name="Yamada A."/>
            <person name="Yan M."/>
            <person name="Wang P."/>
            <person name="Xu J."/>
            <person name="Bruns T."/>
            <person name="Baldrian P."/>
            <person name="Vilgalys R."/>
            <person name="Henrissat B."/>
            <person name="Grigoriev I.V."/>
            <person name="Hibbett D."/>
            <person name="Nagy L.G."/>
            <person name="Martin F.M."/>
        </authorList>
    </citation>
    <scope>NUCLEOTIDE SEQUENCE</scope>
    <source>
        <strain evidence="5">UH-Tt-Lm1</strain>
    </source>
</reference>
<evidence type="ECO:0000256" key="1">
    <source>
        <dbReference type="ARBA" id="ARBA00008416"/>
    </source>
</evidence>
<evidence type="ECO:0000256" key="2">
    <source>
        <dbReference type="PIRSR" id="PIRSR006232-1"/>
    </source>
</evidence>
<dbReference type="Gene3D" id="2.60.120.10">
    <property type="entry name" value="Jelly Rolls"/>
    <property type="match status" value="2"/>
</dbReference>
<keyword evidence="2" id="KW-0479">Metal-binding</keyword>
<dbReference type="InterPro" id="IPR011051">
    <property type="entry name" value="RmlC_Cupin_sf"/>
</dbReference>
<accession>A0A9P6HE41</accession>
<comment type="caution">
    <text evidence="5">The sequence shown here is derived from an EMBL/GenBank/DDBJ whole genome shotgun (WGS) entry which is preliminary data.</text>
</comment>
<comment type="similarity">
    <text evidence="1 3">Belongs to the pirin family.</text>
</comment>
<evidence type="ECO:0000256" key="3">
    <source>
        <dbReference type="RuleBase" id="RU003457"/>
    </source>
</evidence>
<proteinExistence type="inferred from homology"/>
<name>A0A9P6HE41_9AGAM</name>
<keyword evidence="2" id="KW-0408">Iron</keyword>
<dbReference type="PIRSF" id="PIRSF006232">
    <property type="entry name" value="Pirin"/>
    <property type="match status" value="1"/>
</dbReference>
<evidence type="ECO:0000313" key="5">
    <source>
        <dbReference type="EMBL" id="KAF9785304.1"/>
    </source>
</evidence>
<organism evidence="5 6">
    <name type="scientific">Thelephora terrestris</name>
    <dbReference type="NCBI Taxonomy" id="56493"/>
    <lineage>
        <taxon>Eukaryota</taxon>
        <taxon>Fungi</taxon>
        <taxon>Dikarya</taxon>
        <taxon>Basidiomycota</taxon>
        <taxon>Agaricomycotina</taxon>
        <taxon>Agaricomycetes</taxon>
        <taxon>Thelephorales</taxon>
        <taxon>Thelephoraceae</taxon>
        <taxon>Thelephora</taxon>
    </lineage>
</organism>